<gene>
    <name evidence="6" type="ORF">SAMN05444398_12428</name>
</gene>
<name>A0A1M7K3I9_9RHOB</name>
<dbReference type="Gene3D" id="1.10.357.10">
    <property type="entry name" value="Tetracycline Repressor, domain 2"/>
    <property type="match status" value="1"/>
</dbReference>
<dbReference type="SUPFAM" id="SSF48498">
    <property type="entry name" value="Tetracyclin repressor-like, C-terminal domain"/>
    <property type="match status" value="1"/>
</dbReference>
<dbReference type="SUPFAM" id="SSF46689">
    <property type="entry name" value="Homeodomain-like"/>
    <property type="match status" value="1"/>
</dbReference>
<accession>A0A1M7K3I9</accession>
<dbReference type="AlphaFoldDB" id="A0A1M7K3I9"/>
<feature type="domain" description="HTH tetR-type" evidence="5">
    <location>
        <begin position="65"/>
        <end position="125"/>
    </location>
</feature>
<reference evidence="6 7" key="1">
    <citation type="submission" date="2016-11" db="EMBL/GenBank/DDBJ databases">
        <authorList>
            <person name="Jaros S."/>
            <person name="Januszkiewicz K."/>
            <person name="Wedrychowicz H."/>
        </authorList>
    </citation>
    <scope>NUCLEOTIDE SEQUENCE [LARGE SCALE GENOMIC DNA]</scope>
    <source>
        <strain evidence="6 7">DSM 29589</strain>
    </source>
</reference>
<keyword evidence="3" id="KW-0804">Transcription</keyword>
<dbReference type="PROSITE" id="PS50977">
    <property type="entry name" value="HTH_TETR_2"/>
    <property type="match status" value="1"/>
</dbReference>
<keyword evidence="1" id="KW-0805">Transcription regulation</keyword>
<dbReference type="Pfam" id="PF00440">
    <property type="entry name" value="TetR_N"/>
    <property type="match status" value="1"/>
</dbReference>
<feature type="DNA-binding region" description="H-T-H motif" evidence="4">
    <location>
        <begin position="88"/>
        <end position="107"/>
    </location>
</feature>
<evidence type="ECO:0000313" key="7">
    <source>
        <dbReference type="Proteomes" id="UP000183974"/>
    </source>
</evidence>
<keyword evidence="7" id="KW-1185">Reference proteome</keyword>
<evidence type="ECO:0000256" key="4">
    <source>
        <dbReference type="PROSITE-ProRule" id="PRU00335"/>
    </source>
</evidence>
<dbReference type="InterPro" id="IPR036271">
    <property type="entry name" value="Tet_transcr_reg_TetR-rel_C_sf"/>
</dbReference>
<protein>
    <submittedName>
        <fullName evidence="6">Transcriptional regulator, TetR family</fullName>
    </submittedName>
</protein>
<dbReference type="EMBL" id="FRBR01000024">
    <property type="protein sequence ID" value="SHM59849.1"/>
    <property type="molecule type" value="Genomic_DNA"/>
</dbReference>
<dbReference type="Proteomes" id="UP000183974">
    <property type="component" value="Unassembled WGS sequence"/>
</dbReference>
<dbReference type="PRINTS" id="PR00455">
    <property type="entry name" value="HTHTETR"/>
</dbReference>
<evidence type="ECO:0000256" key="2">
    <source>
        <dbReference type="ARBA" id="ARBA00023125"/>
    </source>
</evidence>
<evidence type="ECO:0000313" key="6">
    <source>
        <dbReference type="EMBL" id="SHM59849.1"/>
    </source>
</evidence>
<dbReference type="STRING" id="337701.SAMN05444398_12428"/>
<dbReference type="GO" id="GO:0003677">
    <property type="term" value="F:DNA binding"/>
    <property type="evidence" value="ECO:0007669"/>
    <property type="project" value="UniProtKB-UniRule"/>
</dbReference>
<evidence type="ECO:0000256" key="1">
    <source>
        <dbReference type="ARBA" id="ARBA00023015"/>
    </source>
</evidence>
<evidence type="ECO:0000259" key="5">
    <source>
        <dbReference type="PROSITE" id="PS50977"/>
    </source>
</evidence>
<keyword evidence="2 4" id="KW-0238">DNA-binding</keyword>
<dbReference type="InterPro" id="IPR009057">
    <property type="entry name" value="Homeodomain-like_sf"/>
</dbReference>
<organism evidence="6 7">
    <name type="scientific">Roseovarius pacificus</name>
    <dbReference type="NCBI Taxonomy" id="337701"/>
    <lineage>
        <taxon>Bacteria</taxon>
        <taxon>Pseudomonadati</taxon>
        <taxon>Pseudomonadota</taxon>
        <taxon>Alphaproteobacteria</taxon>
        <taxon>Rhodobacterales</taxon>
        <taxon>Roseobacteraceae</taxon>
        <taxon>Roseovarius</taxon>
    </lineage>
</organism>
<sequence>MGLFLLRCAVRKMWKSHSLYAAILRTDLFFRFIRPIHPMRVWRSVQVRSRGMLQRPNDVSEARPKGARERILQSAYRLFSSRGTSQVGIDTILADSGCAKASLYKHFRSKEELVLAFLEMREDVWTHDWLEAEVRKRTAEPAERLLAIFDVFDEWFRKRDYEGCGFINILLECEMNSPIHRAAARHLANIRSIVSGFAQDAGLERPQQFSEMWHILMKGSIISAYEGNREAAGAARTAAEAALAAWPRKAQPAVA</sequence>
<dbReference type="InterPro" id="IPR001647">
    <property type="entry name" value="HTH_TetR"/>
</dbReference>
<dbReference type="PANTHER" id="PTHR47506:SF3">
    <property type="entry name" value="HTH-TYPE TRANSCRIPTIONAL REGULATOR LMRA"/>
    <property type="match status" value="1"/>
</dbReference>
<dbReference type="PANTHER" id="PTHR47506">
    <property type="entry name" value="TRANSCRIPTIONAL REGULATORY PROTEIN"/>
    <property type="match status" value="1"/>
</dbReference>
<proteinExistence type="predicted"/>
<evidence type="ECO:0000256" key="3">
    <source>
        <dbReference type="ARBA" id="ARBA00023163"/>
    </source>
</evidence>